<dbReference type="EMBL" id="BLBS01000049">
    <property type="protein sequence ID" value="GET91693.1"/>
    <property type="molecule type" value="Genomic_DNA"/>
</dbReference>
<dbReference type="GO" id="GO:0004386">
    <property type="term" value="F:helicase activity"/>
    <property type="evidence" value="ECO:0007669"/>
    <property type="project" value="UniProtKB-KW"/>
</dbReference>
<dbReference type="OrthoDB" id="10256233at2759"/>
<dbReference type="AlphaFoldDB" id="A0A640KQ08"/>
<protein>
    <submittedName>
        <fullName evidence="1">Dead/DEAH box helicase, putative</fullName>
    </submittedName>
</protein>
<dbReference type="SUPFAM" id="SSF52540">
    <property type="entry name" value="P-loop containing nucleoside triphosphate hydrolases"/>
    <property type="match status" value="1"/>
</dbReference>
<organism evidence="1 2">
    <name type="scientific">Leishmania tarentolae</name>
    <name type="common">Sauroleishmania tarentolae</name>
    <dbReference type="NCBI Taxonomy" id="5689"/>
    <lineage>
        <taxon>Eukaryota</taxon>
        <taxon>Discoba</taxon>
        <taxon>Euglenozoa</taxon>
        <taxon>Kinetoplastea</taxon>
        <taxon>Metakinetoplastina</taxon>
        <taxon>Trypanosomatida</taxon>
        <taxon>Trypanosomatidae</taxon>
        <taxon>Leishmaniinae</taxon>
        <taxon>Leishmania</taxon>
        <taxon>lizard Leishmania</taxon>
    </lineage>
</organism>
<dbReference type="InterPro" id="IPR027417">
    <property type="entry name" value="P-loop_NTPase"/>
</dbReference>
<keyword evidence="1" id="KW-0378">Hydrolase</keyword>
<dbReference type="VEuPathDB" id="TriTrypDB:LtaPh_3237200"/>
<keyword evidence="1" id="KW-0347">Helicase</keyword>
<dbReference type="Proteomes" id="UP000419144">
    <property type="component" value="Unassembled WGS sequence"/>
</dbReference>
<proteinExistence type="predicted"/>
<comment type="caution">
    <text evidence="1">The sequence shown here is derived from an EMBL/GenBank/DDBJ whole genome shotgun (WGS) entry which is preliminary data.</text>
</comment>
<evidence type="ECO:0000313" key="2">
    <source>
        <dbReference type="Proteomes" id="UP000419144"/>
    </source>
</evidence>
<keyword evidence="1" id="KW-0547">Nucleotide-binding</keyword>
<accession>A0A640KQ08</accession>
<gene>
    <name evidence="1" type="ORF">LtaPh_3237200</name>
</gene>
<keyword evidence="2" id="KW-1185">Reference proteome</keyword>
<keyword evidence="1" id="KW-0067">ATP-binding</keyword>
<dbReference type="Gene3D" id="3.40.50.300">
    <property type="entry name" value="P-loop containing nucleotide triphosphate hydrolases"/>
    <property type="match status" value="1"/>
</dbReference>
<name>A0A640KQ08_LEITA</name>
<sequence length="300" mass="32879">MVFDISSTPLTPNRNSDSVSQKCSLRRAPVCTRCAPVGSRRGMASRRIPLAPLLKSIRIIFFLFYQTVLMLRTLSTTSFSQAKRMRWGSSARKVTRCAPTTWWNGWTTHCSSSSSSGGAPRHVSSFSALCGRWTLSTAMGTIPSLRRSPAILFDDSNARTSATAPTHAAASELQAPMPKPLETSPTVCATDSLTPSSAPLRPPRRCFITCKCCNVRGLDLPHLTHVLILAQPATALEYAHWCGRVGRFGRSGVSVTLMARNATRRMHQFCDSLGIAFCVERRHAEVDVHAERWLSGADTI</sequence>
<evidence type="ECO:0000313" key="1">
    <source>
        <dbReference type="EMBL" id="GET91693.1"/>
    </source>
</evidence>
<reference evidence="1" key="1">
    <citation type="submission" date="2019-11" db="EMBL/GenBank/DDBJ databases">
        <title>Leishmania tarentolae CDS.</title>
        <authorList>
            <person name="Goto Y."/>
            <person name="Yamagishi J."/>
        </authorList>
    </citation>
    <scope>NUCLEOTIDE SEQUENCE [LARGE SCALE GENOMIC DNA]</scope>
    <source>
        <strain evidence="1">Parrot Tar II</strain>
    </source>
</reference>